<evidence type="ECO:0000313" key="2">
    <source>
        <dbReference type="Proteomes" id="UP000479114"/>
    </source>
</evidence>
<reference evidence="1 2" key="1">
    <citation type="submission" date="2020-02" db="EMBL/GenBank/DDBJ databases">
        <title>Paenibacillus sp. nov., isolated from rhizosphere soil of tomato.</title>
        <authorList>
            <person name="Weon H.-Y."/>
            <person name="Lee S.A."/>
        </authorList>
    </citation>
    <scope>NUCLEOTIDE SEQUENCE [LARGE SCALE GENOMIC DNA]</scope>
    <source>
        <strain evidence="1 2">14171R-81</strain>
    </source>
</reference>
<evidence type="ECO:0000313" key="1">
    <source>
        <dbReference type="EMBL" id="QHW30870.1"/>
    </source>
</evidence>
<dbReference type="RefSeq" id="WP_162639679.1">
    <property type="nucleotide sequence ID" value="NZ_CP048286.1"/>
</dbReference>
<accession>A0A6C0NXC1</accession>
<gene>
    <name evidence="1" type="ORF">GZH47_08405</name>
</gene>
<dbReference type="Proteomes" id="UP000479114">
    <property type="component" value="Chromosome"/>
</dbReference>
<dbReference type="AlphaFoldDB" id="A0A6C0NXC1"/>
<dbReference type="EMBL" id="CP048286">
    <property type="protein sequence ID" value="QHW30870.1"/>
    <property type="molecule type" value="Genomic_DNA"/>
</dbReference>
<keyword evidence="2" id="KW-1185">Reference proteome</keyword>
<organism evidence="1 2">
    <name type="scientific">Paenibacillus rhizovicinus</name>
    <dbReference type="NCBI Taxonomy" id="2704463"/>
    <lineage>
        <taxon>Bacteria</taxon>
        <taxon>Bacillati</taxon>
        <taxon>Bacillota</taxon>
        <taxon>Bacilli</taxon>
        <taxon>Bacillales</taxon>
        <taxon>Paenibacillaceae</taxon>
        <taxon>Paenibacillus</taxon>
    </lineage>
</organism>
<name>A0A6C0NXC1_9BACL</name>
<proteinExistence type="predicted"/>
<sequence>MAEIQMRNRLWGSQVRSLMKKRDQGSDGGTTSQTVQLDVLEILEQLGIDRADWPDGLPSLEGKQ</sequence>
<dbReference type="KEGG" id="prz:GZH47_08405"/>
<protein>
    <submittedName>
        <fullName evidence="1">Uncharacterized protein</fullName>
    </submittedName>
</protein>